<evidence type="ECO:0000313" key="8">
    <source>
        <dbReference type="Proteomes" id="UP000683559"/>
    </source>
</evidence>
<accession>A0ABX8LJC5</accession>
<keyword evidence="3 4" id="KW-0408">Iron</keyword>
<protein>
    <recommendedName>
        <fullName evidence="6">Cytochrome c domain-containing protein</fullName>
    </recommendedName>
</protein>
<feature type="signal peptide" evidence="5">
    <location>
        <begin position="1"/>
        <end position="22"/>
    </location>
</feature>
<dbReference type="InterPro" id="IPR051829">
    <property type="entry name" value="Multiheme_Cytochr_ET"/>
</dbReference>
<keyword evidence="1 4" id="KW-0479">Metal-binding</keyword>
<evidence type="ECO:0000256" key="4">
    <source>
        <dbReference type="PROSITE-ProRule" id="PRU00433"/>
    </source>
</evidence>
<dbReference type="Proteomes" id="UP000683559">
    <property type="component" value="Chromosome"/>
</dbReference>
<feature type="chain" id="PRO_5045659504" description="Cytochrome c domain-containing protein" evidence="5">
    <location>
        <begin position="23"/>
        <end position="1475"/>
    </location>
</feature>
<evidence type="ECO:0000256" key="5">
    <source>
        <dbReference type="SAM" id="SignalP"/>
    </source>
</evidence>
<evidence type="ECO:0000256" key="2">
    <source>
        <dbReference type="ARBA" id="ARBA00022729"/>
    </source>
</evidence>
<evidence type="ECO:0000259" key="6">
    <source>
        <dbReference type="PROSITE" id="PS51007"/>
    </source>
</evidence>
<evidence type="ECO:0000313" key="7">
    <source>
        <dbReference type="EMBL" id="QXE90897.1"/>
    </source>
</evidence>
<name>A0ABX8LJC5_9BACT</name>
<dbReference type="RefSeq" id="WP_217287491.1">
    <property type="nucleotide sequence ID" value="NZ_CP077683.1"/>
</dbReference>
<dbReference type="EMBL" id="CP077683">
    <property type="protein sequence ID" value="QXE90897.1"/>
    <property type="molecule type" value="Genomic_DNA"/>
</dbReference>
<dbReference type="InterPro" id="IPR009056">
    <property type="entry name" value="Cyt_c-like_dom"/>
</dbReference>
<evidence type="ECO:0000256" key="3">
    <source>
        <dbReference type="ARBA" id="ARBA00023004"/>
    </source>
</evidence>
<reference evidence="7 8" key="1">
    <citation type="submission" date="2021-06" db="EMBL/GenBank/DDBJ databases">
        <title>Gemonas diversity in paddy soil.</title>
        <authorList>
            <person name="Liu G."/>
        </authorList>
    </citation>
    <scope>NUCLEOTIDE SEQUENCE [LARGE SCALE GENOMIC DNA]</scope>
    <source>
        <strain evidence="7 8">RG2</strain>
    </source>
</reference>
<evidence type="ECO:0000256" key="1">
    <source>
        <dbReference type="ARBA" id="ARBA00022723"/>
    </source>
</evidence>
<dbReference type="PANTHER" id="PTHR35038">
    <property type="entry name" value="DISSIMILATORY SULFITE REDUCTASE SIRA"/>
    <property type="match status" value="1"/>
</dbReference>
<dbReference type="PANTHER" id="PTHR35038:SF6">
    <property type="entry name" value="SURFACE LOCALIZED DECAHEME CYTOCHROME C LIPOPROTEIN"/>
    <property type="match status" value="1"/>
</dbReference>
<dbReference type="PROSITE" id="PS51007">
    <property type="entry name" value="CYTC"/>
    <property type="match status" value="1"/>
</dbReference>
<feature type="domain" description="Cytochrome c" evidence="6">
    <location>
        <begin position="1290"/>
        <end position="1467"/>
    </location>
</feature>
<keyword evidence="4" id="KW-0349">Heme</keyword>
<sequence length="1475" mass="153648">MFKKGIAAAGCLAIVAAGWSYAATTWQVQTKLSTAGGTIQVRDKALQTTAGTTAYNNFTTSTGLIPVKVAAKPGYKITTIYKSGVAQTVSDPNLYSVDLQKAGGLTQSVVASFAALPNTVTGVAVGSGTISPSSATVYTGGSTTFAVTPATKYQVLTAISPAGLPMKDMLGKTVTLPYSGGTVNVTLSNVQASQTITATFATASVSAGTDNVVAVGAPATIQGSGSGTIAWSQVSGPTVDTTGWTTATPSFTPAAAGTYVFKATESLMGLSDTVQIIATTDMDGYVKSACDGCHNATTGVVPSTAYNAWTASGHKTVGVNCITCHTDGAMPTPANTKSVNPDTFLITGATAGNIGDNYCDKCHNGGRGAVVDHNTTVVSTATCSNCHTPHYFSQNGMDHFAGLPSTGGYVDGTQRTQYVSQGATCVDCHNPLSNDVNKGYAEGGHGKISDVALNAFAHYDWSGRTNNGTRQNGNCDRCHTTGGFLKLLGSADATRLAPQAGVQNVLACVSCHSDFATGALRTGATPAGNPTALTGGYFALFSSAASAVPAGKTKIQVQFPGYKNSSICIPCHSGRSTDDVFVAVIDKAKAVSGNYTTIQTSYYQHAANMGQTFIGKGAYNFDGVDFVGTNGHAGVKNNFTDTEGPCVGCHYSKTGATHSLEPVGYSEVCGACHRAGFGATDVEEKKAEFDAGVAVLDALIRSKMASIQTKVGDLAEERANVRFGRFGKAAGVAADDVTAKNAYGAWYNWQILATYDKAAFAHNPTFARQILMETIDYVDNAKIDGSAEATIAASALSAADKEKAEKYVTSVGCAVCHATKDTLIATGKHASEVSTHSGTCGRCHTTEGYTAFLATGNSPTGNYTKTALAGNPSFNGLDNSYNGSQNVSCAACHDQHGTVRNVAWNPQPKDTAAAPSVEYKLCTSCHNLTDASGNVMASGLLVNGTQTVAKQQHYKDWYRNIASTHYDLPSTGTVTNVGTIIEGYNVRYNSATACTDCHGHEFYTNTNGVISATPTAGTIQTEWAQSGHAGKILSVKFAAFTTAGNSARSRTQANNAAVQGAGVTAATGMAWEHYNWDDSTGTASDRKSCQKCHTATGSANYLTSPATYNAANNDFSHLAQWATAKVSPQNEVLYCWGCHTSAETGALRNPGAVTTADYTFKGANASFPDVGASNVCITCHGGQKSGESITALTTAGNTFTNVSFVNSHYMAAASIMYAKAGYTNFIDPNTVIGTSTYGKSLTTTEDGGLLSSTHRKLGTAAIIGDHGITAEMGLADGGPCATCHYAGGNHELEIGAVAFTKVCVNCHDAEGTTTLTTENFKEVFIEEQAVPFKDAISLALAKLSANYGITYNASAYPYFYDARNANSAVKDWTRGGQLTAAEAEKLMGACFNINLLNRDPAAYVHARTYARRLLYDTIDFLDDKTINMSTGATAIAWDSVKYVKDATAGGTTTEDFKYLAGYNRTSLAWNALQRP</sequence>
<keyword evidence="2 5" id="KW-0732">Signal</keyword>
<gene>
    <name evidence="7" type="ORF">KP001_21400</name>
</gene>
<proteinExistence type="predicted"/>
<organism evidence="7 8">
    <name type="scientific">Geomonas subterranea</name>
    <dbReference type="NCBI Taxonomy" id="2847989"/>
    <lineage>
        <taxon>Bacteria</taxon>
        <taxon>Pseudomonadati</taxon>
        <taxon>Thermodesulfobacteriota</taxon>
        <taxon>Desulfuromonadia</taxon>
        <taxon>Geobacterales</taxon>
        <taxon>Geobacteraceae</taxon>
        <taxon>Geomonas</taxon>
    </lineage>
</organism>
<keyword evidence="8" id="KW-1185">Reference proteome</keyword>